<protein>
    <submittedName>
        <fullName evidence="1">Uncharacterized protein</fullName>
    </submittedName>
</protein>
<sequence length="73" mass="9005">SKKDYFILSQINLRNMLESSRFEDLLAELARTNKKLYYEQFLKKVEKSRQTNEFQFIFLNNYLKAYKKKIEKE</sequence>
<reference evidence="1 2" key="1">
    <citation type="journal article" date="2017" name="Infect. Genet. Evol.">
        <title>Comparative genome analysis of fish pathogen Flavobacterium columnare reveals extensive sequence diversity within the species.</title>
        <authorList>
            <person name="Kayansamruaj P."/>
            <person name="Dong H.T."/>
            <person name="Hirono I."/>
            <person name="Kondo H."/>
            <person name="Senapin S."/>
            <person name="Rodkhum C."/>
        </authorList>
    </citation>
    <scope>NUCLEOTIDE SEQUENCE [LARGE SCALE GENOMIC DNA]</scope>
    <source>
        <strain evidence="1 2">1214</strain>
    </source>
</reference>
<comment type="caution">
    <text evidence="1">The sequence shown here is derived from an EMBL/GenBank/DDBJ whole genome shotgun (WGS) entry which is preliminary data.</text>
</comment>
<gene>
    <name evidence="1" type="ORF">BWK62_15110</name>
</gene>
<accession>A0A246G724</accession>
<organism evidence="1 2">
    <name type="scientific">Flavobacterium columnare</name>
    <dbReference type="NCBI Taxonomy" id="996"/>
    <lineage>
        <taxon>Bacteria</taxon>
        <taxon>Pseudomonadati</taxon>
        <taxon>Bacteroidota</taxon>
        <taxon>Flavobacteriia</taxon>
        <taxon>Flavobacteriales</taxon>
        <taxon>Flavobacteriaceae</taxon>
        <taxon>Flavobacterium</taxon>
    </lineage>
</organism>
<dbReference type="AlphaFoldDB" id="A0A246G724"/>
<name>A0A246G724_9FLAO</name>
<dbReference type="EMBL" id="MTCY01000104">
    <property type="protein sequence ID" value="OWP74074.1"/>
    <property type="molecule type" value="Genomic_DNA"/>
</dbReference>
<evidence type="ECO:0000313" key="2">
    <source>
        <dbReference type="Proteomes" id="UP000198034"/>
    </source>
</evidence>
<proteinExistence type="predicted"/>
<feature type="non-terminal residue" evidence="1">
    <location>
        <position position="1"/>
    </location>
</feature>
<evidence type="ECO:0000313" key="1">
    <source>
        <dbReference type="EMBL" id="OWP74074.1"/>
    </source>
</evidence>
<dbReference type="Proteomes" id="UP000198034">
    <property type="component" value="Unassembled WGS sequence"/>
</dbReference>